<dbReference type="PANTHER" id="PTHR43489:SF3">
    <property type="entry name" value="XYLOSE ISOMERASE DOMAIN PROTEIN TIM BARREL"/>
    <property type="match status" value="1"/>
</dbReference>
<dbReference type="Pfam" id="PF01261">
    <property type="entry name" value="AP_endonuc_2"/>
    <property type="match status" value="1"/>
</dbReference>
<dbReference type="InterPro" id="IPR036237">
    <property type="entry name" value="Xyl_isomerase-like_sf"/>
</dbReference>
<evidence type="ECO:0000313" key="3">
    <source>
        <dbReference type="EMBL" id="MDO1448153.1"/>
    </source>
</evidence>
<feature type="domain" description="Xylose isomerase-like TIM barrel" evidence="2">
    <location>
        <begin position="85"/>
        <end position="276"/>
    </location>
</feature>
<evidence type="ECO:0000313" key="4">
    <source>
        <dbReference type="Proteomes" id="UP001168528"/>
    </source>
</evidence>
<keyword evidence="1" id="KW-0413">Isomerase</keyword>
<comment type="caution">
    <text evidence="3">The sequence shown here is derived from an EMBL/GenBank/DDBJ whole genome shotgun (WGS) entry which is preliminary data.</text>
</comment>
<dbReference type="RefSeq" id="WP_302038955.1">
    <property type="nucleotide sequence ID" value="NZ_JAUKPO010000010.1"/>
</dbReference>
<evidence type="ECO:0000256" key="1">
    <source>
        <dbReference type="ARBA" id="ARBA00023235"/>
    </source>
</evidence>
<dbReference type="InterPro" id="IPR050417">
    <property type="entry name" value="Sugar_Epim/Isomerase"/>
</dbReference>
<dbReference type="Proteomes" id="UP001168528">
    <property type="component" value="Unassembled WGS sequence"/>
</dbReference>
<sequence>MTPQSSRRSALKKIAASTAFISAATSLSNRINASDMATSSVLKGKINHSVCRWCYDKVPFEDLCKASKEMGIQSVELTGPEEWPILKKHGLTSAMPWGAGMGIEKGFNDPKNHDALVASYEQIFPKLVNAGLDKIICFSGNRNGMDNETGIKNCAAGLKKLMKSAEKHKVTMVMELLNSKVNHKDYMCDHTAWGVELCKAVGSENFKLLYDIYHMQIMEGDVIRTIKESHPYIAHYHTGGVPGRNEIDETQELYYPAIMKAIVDTGYKGFVAQEFIPKREDKLASLKQGVMICDI</sequence>
<keyword evidence="4" id="KW-1185">Reference proteome</keyword>
<dbReference type="EMBL" id="JAUKPO010000010">
    <property type="protein sequence ID" value="MDO1448153.1"/>
    <property type="molecule type" value="Genomic_DNA"/>
</dbReference>
<proteinExistence type="predicted"/>
<name>A0ABT8RAC2_9BACT</name>
<reference evidence="3" key="1">
    <citation type="submission" date="2023-07" db="EMBL/GenBank/DDBJ databases">
        <title>The genome sequence of Rhodocytophaga aerolata KACC 12507.</title>
        <authorList>
            <person name="Zhang X."/>
        </authorList>
    </citation>
    <scope>NUCLEOTIDE SEQUENCE</scope>
    <source>
        <strain evidence="3">KACC 12507</strain>
    </source>
</reference>
<dbReference type="Gene3D" id="3.20.20.150">
    <property type="entry name" value="Divalent-metal-dependent TIM barrel enzymes"/>
    <property type="match status" value="1"/>
</dbReference>
<dbReference type="InterPro" id="IPR013022">
    <property type="entry name" value="Xyl_isomerase-like_TIM-brl"/>
</dbReference>
<dbReference type="SUPFAM" id="SSF51658">
    <property type="entry name" value="Xylose isomerase-like"/>
    <property type="match status" value="1"/>
</dbReference>
<dbReference type="PROSITE" id="PS51318">
    <property type="entry name" value="TAT"/>
    <property type="match status" value="1"/>
</dbReference>
<dbReference type="InterPro" id="IPR006311">
    <property type="entry name" value="TAT_signal"/>
</dbReference>
<dbReference type="PANTHER" id="PTHR43489">
    <property type="entry name" value="ISOMERASE"/>
    <property type="match status" value="1"/>
</dbReference>
<organism evidence="3 4">
    <name type="scientific">Rhodocytophaga aerolata</name>
    <dbReference type="NCBI Taxonomy" id="455078"/>
    <lineage>
        <taxon>Bacteria</taxon>
        <taxon>Pseudomonadati</taxon>
        <taxon>Bacteroidota</taxon>
        <taxon>Cytophagia</taxon>
        <taxon>Cytophagales</taxon>
        <taxon>Rhodocytophagaceae</taxon>
        <taxon>Rhodocytophaga</taxon>
    </lineage>
</organism>
<protein>
    <submittedName>
        <fullName evidence="3">TIM barrel protein</fullName>
    </submittedName>
</protein>
<accession>A0ABT8RAC2</accession>
<evidence type="ECO:0000259" key="2">
    <source>
        <dbReference type="Pfam" id="PF01261"/>
    </source>
</evidence>
<gene>
    <name evidence="3" type="ORF">Q0590_17900</name>
</gene>